<feature type="compositionally biased region" description="Basic and acidic residues" evidence="6">
    <location>
        <begin position="48"/>
        <end position="68"/>
    </location>
</feature>
<dbReference type="PROSITE" id="PS00463">
    <property type="entry name" value="ZN2_CY6_FUNGAL_1"/>
    <property type="match status" value="1"/>
</dbReference>
<protein>
    <recommendedName>
        <fullName evidence="7">Zn(2)-C6 fungal-type domain-containing protein</fullName>
    </recommendedName>
</protein>
<feature type="region of interest" description="Disordered" evidence="6">
    <location>
        <begin position="401"/>
        <end position="476"/>
    </location>
</feature>
<reference evidence="9" key="1">
    <citation type="journal article" date="2015" name="BMC Genomics">
        <title>Genomic and transcriptomic analysis of the endophytic fungus Pestalotiopsis fici reveals its lifestyle and high potential for synthesis of natural products.</title>
        <authorList>
            <person name="Wang X."/>
            <person name="Zhang X."/>
            <person name="Liu L."/>
            <person name="Xiang M."/>
            <person name="Wang W."/>
            <person name="Sun X."/>
            <person name="Che Y."/>
            <person name="Guo L."/>
            <person name="Liu G."/>
            <person name="Guo L."/>
            <person name="Wang C."/>
            <person name="Yin W.B."/>
            <person name="Stadler M."/>
            <person name="Zhang X."/>
            <person name="Liu X."/>
        </authorList>
    </citation>
    <scope>NUCLEOTIDE SEQUENCE [LARGE SCALE GENOMIC DNA]</scope>
    <source>
        <strain evidence="9">W106-1 / CGMCC3.15140</strain>
    </source>
</reference>
<dbReference type="Proteomes" id="UP000030651">
    <property type="component" value="Unassembled WGS sequence"/>
</dbReference>
<feature type="compositionally biased region" description="Polar residues" evidence="6">
    <location>
        <begin position="28"/>
        <end position="47"/>
    </location>
</feature>
<feature type="domain" description="Zn(2)-C6 fungal-type" evidence="7">
    <location>
        <begin position="328"/>
        <end position="362"/>
    </location>
</feature>
<feature type="compositionally biased region" description="Low complexity" evidence="6">
    <location>
        <begin position="131"/>
        <end position="146"/>
    </location>
</feature>
<evidence type="ECO:0000256" key="6">
    <source>
        <dbReference type="SAM" id="MobiDB-lite"/>
    </source>
</evidence>
<evidence type="ECO:0000256" key="1">
    <source>
        <dbReference type="ARBA" id="ARBA00022723"/>
    </source>
</evidence>
<dbReference type="Pfam" id="PF00172">
    <property type="entry name" value="Zn_clus"/>
    <property type="match status" value="1"/>
</dbReference>
<feature type="region of interest" description="Disordered" evidence="6">
    <location>
        <begin position="125"/>
        <end position="207"/>
    </location>
</feature>
<feature type="compositionally biased region" description="Basic and acidic residues" evidence="6">
    <location>
        <begin position="249"/>
        <end position="272"/>
    </location>
</feature>
<dbReference type="KEGG" id="pfy:PFICI_14300"/>
<dbReference type="eggNOG" id="ENOG502QRVJ">
    <property type="taxonomic scope" value="Eukaryota"/>
</dbReference>
<keyword evidence="5" id="KW-0539">Nucleus</keyword>
<keyword evidence="4" id="KW-0804">Transcription</keyword>
<organism evidence="8 9">
    <name type="scientific">Pestalotiopsis fici (strain W106-1 / CGMCC3.15140)</name>
    <dbReference type="NCBI Taxonomy" id="1229662"/>
    <lineage>
        <taxon>Eukaryota</taxon>
        <taxon>Fungi</taxon>
        <taxon>Dikarya</taxon>
        <taxon>Ascomycota</taxon>
        <taxon>Pezizomycotina</taxon>
        <taxon>Sordariomycetes</taxon>
        <taxon>Xylariomycetidae</taxon>
        <taxon>Amphisphaeriales</taxon>
        <taxon>Sporocadaceae</taxon>
        <taxon>Pestalotiopsis</taxon>
    </lineage>
</organism>
<dbReference type="HOGENOM" id="CLU_005701_2_0_1"/>
<dbReference type="PROSITE" id="PS50048">
    <property type="entry name" value="ZN2_CY6_FUNGAL_2"/>
    <property type="match status" value="1"/>
</dbReference>
<feature type="region of interest" description="Disordered" evidence="6">
    <location>
        <begin position="249"/>
        <end position="322"/>
    </location>
</feature>
<evidence type="ECO:0000256" key="5">
    <source>
        <dbReference type="ARBA" id="ARBA00023242"/>
    </source>
</evidence>
<dbReference type="PANTHER" id="PTHR31668:SF26">
    <property type="entry name" value="GLUCOSE TRANSPORT TRANSCRIPTION REGULATOR RGT1-RELATED"/>
    <property type="match status" value="1"/>
</dbReference>
<dbReference type="GeneID" id="19279313"/>
<keyword evidence="1" id="KW-0479">Metal-binding</keyword>
<gene>
    <name evidence="8" type="ORF">PFICI_14300</name>
</gene>
<dbReference type="PANTHER" id="PTHR31668">
    <property type="entry name" value="GLUCOSE TRANSPORT TRANSCRIPTION REGULATOR RGT1-RELATED-RELATED"/>
    <property type="match status" value="1"/>
</dbReference>
<dbReference type="GO" id="GO:0003677">
    <property type="term" value="F:DNA binding"/>
    <property type="evidence" value="ECO:0007669"/>
    <property type="project" value="UniProtKB-KW"/>
</dbReference>
<accession>W3WL12</accession>
<sequence>MPDIDPLLEKQEPVPDEVGTDADVVMQSYPSPTVEGQDNGAFYQTTPRQEHQHQTDLGVHHQEDEHGQLTEPTSPRQAEERNAITSTEELQLAAQLSQGLAHELPLMDSEDSNLQHVMAEHDLEQHEQGLQHEQSLQHEQGLQHEQALQDEQGLQHDQALQHDQSLQHDHGLQHEQGLQHEDGLPHDQGLQHEQDLHHQHQHQEDQLTNGHEHLHHGDLQQHDGLQQHHDGLPHPNEHVQEHMHDQMHDHIGEHDPNLAHAQHDQHMQHEHLQQGQPQQQQDMQHQYIPDQHHQPHLQPAAPMDSMVPQFPMPDNNVPPRKRSKVSRACDECRRKKVKCDAPSETGEEPCSNCRRSNMRCLFSRIPQKRGPSKGYIKELADRIHSIEGKLASEGANADLSELLNGSRRDSGDLFQSDSSTRKRPYSTISGADFGTPTPPSQYNAESRYRPSYSANGLAPTPIAAKPDGDTPSRPAAVMDGMDLDLNQMEPVREIDETIFAAYLTLVHPYFPVLVANKSRLEAQLVQCAPILRDAFTTALQGTIESFPSFSLDGGARDALTRAYRSLTEWELDASPRSRVSDLVHLQTLILIVISTDNYGPSSLKGEQGSPSKPMTLGRAVGLANTLRLHVAQVNNNVDGVLDTDSDDNVAIRAWWSLIMLDRWNAISTASTMYIPNDSVVILPILKDLLGENVYHHVRLCNIIGHFVPVALAPPKTMTFESGAAPLLSSFFNLSMELFREVLPSTITPSTHPVLHFIYWHCRLLAYLFQTNSKSSDIMWPCKELAGLLIGNPQLLNPLNHHFFCLTSLTLLELTKVEAEREAANALLKELSEIAVAASNWDDMIRDRISEHIRPSTSHAAIEATASQSLQHLADLATATEMEPVKPEKDNTLRTSDSYEHMGFDPRELIRTGYLSVLTSRPLR</sequence>
<dbReference type="SUPFAM" id="SSF57701">
    <property type="entry name" value="Zn2/Cys6 DNA-binding domain"/>
    <property type="match status" value="1"/>
</dbReference>
<dbReference type="AlphaFoldDB" id="W3WL12"/>
<evidence type="ECO:0000313" key="9">
    <source>
        <dbReference type="Proteomes" id="UP000030651"/>
    </source>
</evidence>
<dbReference type="CDD" id="cd12148">
    <property type="entry name" value="fungal_TF_MHR"/>
    <property type="match status" value="1"/>
</dbReference>
<dbReference type="GO" id="GO:0000981">
    <property type="term" value="F:DNA-binding transcription factor activity, RNA polymerase II-specific"/>
    <property type="evidence" value="ECO:0007669"/>
    <property type="project" value="InterPro"/>
</dbReference>
<evidence type="ECO:0000259" key="7">
    <source>
        <dbReference type="PROSITE" id="PS50048"/>
    </source>
</evidence>
<dbReference type="OMA" id="QHMLQFT"/>
<keyword evidence="3" id="KW-0238">DNA-binding</keyword>
<name>W3WL12_PESFW</name>
<evidence type="ECO:0000256" key="2">
    <source>
        <dbReference type="ARBA" id="ARBA00023015"/>
    </source>
</evidence>
<feature type="compositionally biased region" description="Low complexity" evidence="6">
    <location>
        <begin position="273"/>
        <end position="286"/>
    </location>
</feature>
<dbReference type="RefSeq" id="XP_007841072.1">
    <property type="nucleotide sequence ID" value="XM_007842881.1"/>
</dbReference>
<dbReference type="InParanoid" id="W3WL12"/>
<dbReference type="GO" id="GO:0008270">
    <property type="term" value="F:zinc ion binding"/>
    <property type="evidence" value="ECO:0007669"/>
    <property type="project" value="InterPro"/>
</dbReference>
<dbReference type="InterPro" id="IPR036864">
    <property type="entry name" value="Zn2-C6_fun-type_DNA-bd_sf"/>
</dbReference>
<feature type="compositionally biased region" description="Basic and acidic residues" evidence="6">
    <location>
        <begin position="165"/>
        <end position="207"/>
    </location>
</feature>
<evidence type="ECO:0000256" key="4">
    <source>
        <dbReference type="ARBA" id="ARBA00023163"/>
    </source>
</evidence>
<evidence type="ECO:0000313" key="8">
    <source>
        <dbReference type="EMBL" id="ETS74434.1"/>
    </source>
</evidence>
<dbReference type="CDD" id="cd00067">
    <property type="entry name" value="GAL4"/>
    <property type="match status" value="1"/>
</dbReference>
<keyword evidence="9" id="KW-1185">Reference proteome</keyword>
<dbReference type="InterPro" id="IPR050797">
    <property type="entry name" value="Carb_Metab_Trans_Reg"/>
</dbReference>
<dbReference type="EMBL" id="KI912120">
    <property type="protein sequence ID" value="ETS74434.1"/>
    <property type="molecule type" value="Genomic_DNA"/>
</dbReference>
<feature type="region of interest" description="Disordered" evidence="6">
    <location>
        <begin position="1"/>
        <end position="83"/>
    </location>
</feature>
<dbReference type="OrthoDB" id="5426978at2759"/>
<keyword evidence="2" id="KW-0805">Transcription regulation</keyword>
<dbReference type="Gene3D" id="4.10.240.10">
    <property type="entry name" value="Zn(2)-C6 fungal-type DNA-binding domain"/>
    <property type="match status" value="1"/>
</dbReference>
<dbReference type="InterPro" id="IPR001138">
    <property type="entry name" value="Zn2Cys6_DnaBD"/>
</dbReference>
<proteinExistence type="predicted"/>
<dbReference type="STRING" id="1229662.W3WL12"/>
<evidence type="ECO:0000256" key="3">
    <source>
        <dbReference type="ARBA" id="ARBA00023125"/>
    </source>
</evidence>
<dbReference type="SMART" id="SM00066">
    <property type="entry name" value="GAL4"/>
    <property type="match status" value="1"/>
</dbReference>